<comment type="similarity">
    <text evidence="2">Belongs to the bile acid:sodium symporter (BASS) (TC 2.A.28) family.</text>
</comment>
<dbReference type="Pfam" id="PF01758">
    <property type="entry name" value="SBF"/>
    <property type="match status" value="1"/>
</dbReference>
<feature type="compositionally biased region" description="Polar residues" evidence="7">
    <location>
        <begin position="268"/>
        <end position="280"/>
    </location>
</feature>
<feature type="transmembrane region" description="Helical" evidence="8">
    <location>
        <begin position="456"/>
        <end position="482"/>
    </location>
</feature>
<dbReference type="PANTHER" id="PTHR10361:SF28">
    <property type="entry name" value="P3 PROTEIN-RELATED"/>
    <property type="match status" value="1"/>
</dbReference>
<evidence type="ECO:0000256" key="6">
    <source>
        <dbReference type="ARBA" id="ARBA00023136"/>
    </source>
</evidence>
<evidence type="ECO:0000256" key="4">
    <source>
        <dbReference type="ARBA" id="ARBA00022847"/>
    </source>
</evidence>
<evidence type="ECO:0000256" key="5">
    <source>
        <dbReference type="ARBA" id="ARBA00022989"/>
    </source>
</evidence>
<dbReference type="Gene3D" id="1.20.1530.20">
    <property type="match status" value="1"/>
</dbReference>
<keyword evidence="10" id="KW-1185">Reference proteome</keyword>
<evidence type="ECO:0000313" key="10">
    <source>
        <dbReference type="Proteomes" id="UP000678393"/>
    </source>
</evidence>
<feature type="compositionally biased region" description="Low complexity" evidence="7">
    <location>
        <begin position="288"/>
        <end position="310"/>
    </location>
</feature>
<organism evidence="9 10">
    <name type="scientific">Candidula unifasciata</name>
    <dbReference type="NCBI Taxonomy" id="100452"/>
    <lineage>
        <taxon>Eukaryota</taxon>
        <taxon>Metazoa</taxon>
        <taxon>Spiralia</taxon>
        <taxon>Lophotrochozoa</taxon>
        <taxon>Mollusca</taxon>
        <taxon>Gastropoda</taxon>
        <taxon>Heterobranchia</taxon>
        <taxon>Euthyneura</taxon>
        <taxon>Panpulmonata</taxon>
        <taxon>Eupulmonata</taxon>
        <taxon>Stylommatophora</taxon>
        <taxon>Helicina</taxon>
        <taxon>Helicoidea</taxon>
        <taxon>Geomitridae</taxon>
        <taxon>Candidula</taxon>
    </lineage>
</organism>
<dbReference type="PANTHER" id="PTHR10361">
    <property type="entry name" value="SODIUM-BILE ACID COTRANSPORTER"/>
    <property type="match status" value="1"/>
</dbReference>
<evidence type="ECO:0000256" key="3">
    <source>
        <dbReference type="ARBA" id="ARBA00022692"/>
    </source>
</evidence>
<proteinExistence type="inferred from homology"/>
<feature type="region of interest" description="Disordered" evidence="7">
    <location>
        <begin position="1"/>
        <end position="35"/>
    </location>
</feature>
<dbReference type="EMBL" id="CAJHNH020006891">
    <property type="protein sequence ID" value="CAG5134189.1"/>
    <property type="molecule type" value="Genomic_DNA"/>
</dbReference>
<feature type="transmembrane region" description="Helical" evidence="8">
    <location>
        <begin position="598"/>
        <end position="618"/>
    </location>
</feature>
<dbReference type="GO" id="GO:0015293">
    <property type="term" value="F:symporter activity"/>
    <property type="evidence" value="ECO:0007669"/>
    <property type="project" value="UniProtKB-KW"/>
</dbReference>
<keyword evidence="6 8" id="KW-0472">Membrane</keyword>
<dbReference type="InterPro" id="IPR002657">
    <property type="entry name" value="BilAc:Na_symport/Acr3"/>
</dbReference>
<accession>A0A8S3ZXI8</accession>
<comment type="subcellular location">
    <subcellularLocation>
        <location evidence="1">Membrane</location>
        <topology evidence="1">Multi-pass membrane protein</topology>
    </subcellularLocation>
</comment>
<sequence length="776" mass="84603">MAQRTPSADTRGGRRKRRKKYKPAPPSGFLTSGRLHGRLPKPGLYPASEDSGIIPGLFIVKWLDTSSESVSSCDYVCEIHAGGACSRIRHSHCESPTYNATHSITSPDDKPNVRCGPPKWSAPVAKARIVIRRESVSLLTIWLALHGFLSSTNTNFAVQATVLRPQQQSFTSSLPQRRYSLLPVSTINESVFIFFNPPAIPRLKINTLQIVSFNFTVYTRKAPVGVIISNNRDNKHKYNNTITNTTVRDPSNKKVKIASLGHPYAIASTSINPTTKPNKSNRAELNLPFSSTPSTQSTSWNSTNSTPKSNISNNLAKNNQHKSRTYWVMVYSEDESVARPVITSSNRLARFYADSQGSYILMAVWPGRQYSFSVEARHIGRVTMSVAVVDTDGDKRMSQVSYVQAVAASQYPVTAVRGERVADLVFNIAAASIAIIISFGIGAVTDTDSVKRQLRYPVPLIVGFCCQFIVMPLMAFGLAMTLPLDKDVGFGLLCVSCVPGGGFGHVAVVIADGDPGLSLAMNLISAVAMLGTAPLWIFVLGQYFLADSHSILNPHVIPIYHFEVWLVCNFLAYAAGLTIKRMRPAVADAILMWFIKPFLLLACILYVTLGVYINMYVFELVDGAALLSAMLLPLNGCLMGAALAAVCRQSYAHMKTIALETCSLNCLIVMVALRFSLKQPDADLAAVTPIWVMFTIPGLFVVLAFCNKVKSIILMFWRNRGNKDSDAQSSSKAYSISSSMISPPGTTTLSAPLVTADGLDDDVTISSSSNQRVTVL</sequence>
<reference evidence="9" key="1">
    <citation type="submission" date="2021-04" db="EMBL/GenBank/DDBJ databases">
        <authorList>
            <consortium name="Molecular Ecology Group"/>
        </authorList>
    </citation>
    <scope>NUCLEOTIDE SEQUENCE</scope>
</reference>
<keyword evidence="5 8" id="KW-1133">Transmembrane helix</keyword>
<evidence type="ECO:0000256" key="1">
    <source>
        <dbReference type="ARBA" id="ARBA00004141"/>
    </source>
</evidence>
<dbReference type="InterPro" id="IPR004710">
    <property type="entry name" value="Bilac:Na_transpt"/>
</dbReference>
<feature type="transmembrane region" description="Helical" evidence="8">
    <location>
        <begin position="523"/>
        <end position="545"/>
    </location>
</feature>
<feature type="transmembrane region" description="Helical" evidence="8">
    <location>
        <begin position="488"/>
        <end position="511"/>
    </location>
</feature>
<dbReference type="Proteomes" id="UP000678393">
    <property type="component" value="Unassembled WGS sequence"/>
</dbReference>
<dbReference type="GO" id="GO:0016020">
    <property type="term" value="C:membrane"/>
    <property type="evidence" value="ECO:0007669"/>
    <property type="project" value="UniProtKB-SubCell"/>
</dbReference>
<evidence type="ECO:0000256" key="8">
    <source>
        <dbReference type="SAM" id="Phobius"/>
    </source>
</evidence>
<keyword evidence="3 8" id="KW-0812">Transmembrane</keyword>
<name>A0A8S3ZXI8_9EUPU</name>
<feature type="transmembrane region" description="Helical" evidence="8">
    <location>
        <begin position="557"/>
        <end position="577"/>
    </location>
</feature>
<keyword evidence="4" id="KW-0813">Transport</keyword>
<feature type="region of interest" description="Disordered" evidence="7">
    <location>
        <begin position="268"/>
        <end position="317"/>
    </location>
</feature>
<dbReference type="AlphaFoldDB" id="A0A8S3ZXI8"/>
<dbReference type="InterPro" id="IPR038770">
    <property type="entry name" value="Na+/solute_symporter_sf"/>
</dbReference>
<feature type="transmembrane region" description="Helical" evidence="8">
    <location>
        <begin position="624"/>
        <end position="645"/>
    </location>
</feature>
<protein>
    <submittedName>
        <fullName evidence="9">Uncharacterized protein</fullName>
    </submittedName>
</protein>
<evidence type="ECO:0000256" key="7">
    <source>
        <dbReference type="SAM" id="MobiDB-lite"/>
    </source>
</evidence>
<feature type="transmembrane region" description="Helical" evidence="8">
    <location>
        <begin position="689"/>
        <end position="706"/>
    </location>
</feature>
<comment type="caution">
    <text evidence="9">The sequence shown here is derived from an EMBL/GenBank/DDBJ whole genome shotgun (WGS) entry which is preliminary data.</text>
</comment>
<gene>
    <name evidence="9" type="ORF">CUNI_LOCUS19747</name>
</gene>
<evidence type="ECO:0000256" key="2">
    <source>
        <dbReference type="ARBA" id="ARBA00006528"/>
    </source>
</evidence>
<dbReference type="OrthoDB" id="203097at2759"/>
<feature type="transmembrane region" description="Helical" evidence="8">
    <location>
        <begin position="657"/>
        <end position="677"/>
    </location>
</feature>
<feature type="compositionally biased region" description="Basic residues" evidence="7">
    <location>
        <begin position="13"/>
        <end position="22"/>
    </location>
</feature>
<evidence type="ECO:0000313" key="9">
    <source>
        <dbReference type="EMBL" id="CAG5134189.1"/>
    </source>
</evidence>
<feature type="transmembrane region" description="Helical" evidence="8">
    <location>
        <begin position="424"/>
        <end position="444"/>
    </location>
</feature>
<keyword evidence="4" id="KW-0769">Symport</keyword>